<dbReference type="Proteomes" id="UP000753724">
    <property type="component" value="Unassembled WGS sequence"/>
</dbReference>
<organism evidence="3 4">
    <name type="scientific">Novosphingobium ovatum</name>
    <dbReference type="NCBI Taxonomy" id="1908523"/>
    <lineage>
        <taxon>Bacteria</taxon>
        <taxon>Pseudomonadati</taxon>
        <taxon>Pseudomonadota</taxon>
        <taxon>Alphaproteobacteria</taxon>
        <taxon>Sphingomonadales</taxon>
        <taxon>Sphingomonadaceae</taxon>
        <taxon>Novosphingobium</taxon>
    </lineage>
</organism>
<feature type="region of interest" description="Disordered" evidence="1">
    <location>
        <begin position="51"/>
        <end position="76"/>
    </location>
</feature>
<keyword evidence="2" id="KW-0732">Signal</keyword>
<evidence type="ECO:0000256" key="1">
    <source>
        <dbReference type="SAM" id="MobiDB-lite"/>
    </source>
</evidence>
<reference evidence="4" key="1">
    <citation type="submission" date="2020-01" db="EMBL/GenBank/DDBJ databases">
        <title>Sphingomonas sp. strain CSW-10.</title>
        <authorList>
            <person name="Chen W.-M."/>
        </authorList>
    </citation>
    <scope>NUCLEOTIDE SEQUENCE [LARGE SCALE GENOMIC DNA]</scope>
    <source>
        <strain evidence="4">FSY-8</strain>
    </source>
</reference>
<accession>A0ABW9XBW7</accession>
<sequence length="76" mass="8265">MPQPFARRLSAVVMAAGMAVLLSGCVGDAVTAVAKAPFKVTSVVWDTATTSQAEADRNRGRKMRQQDEYMARRYGD</sequence>
<evidence type="ECO:0008006" key="5">
    <source>
        <dbReference type="Google" id="ProtNLM"/>
    </source>
</evidence>
<evidence type="ECO:0000256" key="2">
    <source>
        <dbReference type="SAM" id="SignalP"/>
    </source>
</evidence>
<keyword evidence="4" id="KW-1185">Reference proteome</keyword>
<gene>
    <name evidence="3" type="ORF">GTZ99_05610</name>
</gene>
<proteinExistence type="predicted"/>
<feature type="signal peptide" evidence="2">
    <location>
        <begin position="1"/>
        <end position="28"/>
    </location>
</feature>
<comment type="caution">
    <text evidence="3">The sequence shown here is derived from an EMBL/GenBank/DDBJ whole genome shotgun (WGS) entry which is preliminary data.</text>
</comment>
<feature type="compositionally biased region" description="Basic and acidic residues" evidence="1">
    <location>
        <begin position="54"/>
        <end position="76"/>
    </location>
</feature>
<evidence type="ECO:0000313" key="3">
    <source>
        <dbReference type="EMBL" id="NBC36031.1"/>
    </source>
</evidence>
<dbReference type="PROSITE" id="PS51257">
    <property type="entry name" value="PROKAR_LIPOPROTEIN"/>
    <property type="match status" value="1"/>
</dbReference>
<feature type="chain" id="PRO_5045263554" description="Lipoprotein" evidence="2">
    <location>
        <begin position="29"/>
        <end position="76"/>
    </location>
</feature>
<evidence type="ECO:0000313" key="4">
    <source>
        <dbReference type="Proteomes" id="UP000753724"/>
    </source>
</evidence>
<dbReference type="EMBL" id="JAAAPO010000002">
    <property type="protein sequence ID" value="NBC36031.1"/>
    <property type="molecule type" value="Genomic_DNA"/>
</dbReference>
<name>A0ABW9XBW7_9SPHN</name>
<protein>
    <recommendedName>
        <fullName evidence="5">Lipoprotein</fullName>
    </recommendedName>
</protein>